<dbReference type="AlphaFoldDB" id="A0A3N4LZC6"/>
<name>A0A3N4LZC6_9PEZI</name>
<dbReference type="OrthoDB" id="2015447at2759"/>
<evidence type="ECO:0000313" key="4">
    <source>
        <dbReference type="Proteomes" id="UP000267821"/>
    </source>
</evidence>
<dbReference type="Proteomes" id="UP000267821">
    <property type="component" value="Unassembled WGS sequence"/>
</dbReference>
<proteinExistence type="inferred from homology"/>
<accession>A0A3N4LZC6</accession>
<feature type="non-terminal residue" evidence="3">
    <location>
        <position position="71"/>
    </location>
</feature>
<reference evidence="3 4" key="1">
    <citation type="journal article" date="2018" name="Nat. Ecol. Evol.">
        <title>Pezizomycetes genomes reveal the molecular basis of ectomycorrhizal truffle lifestyle.</title>
        <authorList>
            <person name="Murat C."/>
            <person name="Payen T."/>
            <person name="Noel B."/>
            <person name="Kuo A."/>
            <person name="Morin E."/>
            <person name="Chen J."/>
            <person name="Kohler A."/>
            <person name="Krizsan K."/>
            <person name="Balestrini R."/>
            <person name="Da Silva C."/>
            <person name="Montanini B."/>
            <person name="Hainaut M."/>
            <person name="Levati E."/>
            <person name="Barry K.W."/>
            <person name="Belfiori B."/>
            <person name="Cichocki N."/>
            <person name="Clum A."/>
            <person name="Dockter R.B."/>
            <person name="Fauchery L."/>
            <person name="Guy J."/>
            <person name="Iotti M."/>
            <person name="Le Tacon F."/>
            <person name="Lindquist E.A."/>
            <person name="Lipzen A."/>
            <person name="Malagnac F."/>
            <person name="Mello A."/>
            <person name="Molinier V."/>
            <person name="Miyauchi S."/>
            <person name="Poulain J."/>
            <person name="Riccioni C."/>
            <person name="Rubini A."/>
            <person name="Sitrit Y."/>
            <person name="Splivallo R."/>
            <person name="Traeger S."/>
            <person name="Wang M."/>
            <person name="Zifcakova L."/>
            <person name="Wipf D."/>
            <person name="Zambonelli A."/>
            <person name="Paolocci F."/>
            <person name="Nowrousian M."/>
            <person name="Ottonello S."/>
            <person name="Baldrian P."/>
            <person name="Spatafora J.W."/>
            <person name="Henrissat B."/>
            <person name="Nagy L.G."/>
            <person name="Aury J.M."/>
            <person name="Wincker P."/>
            <person name="Grigoriev I.V."/>
            <person name="Bonfante P."/>
            <person name="Martin F.M."/>
        </authorList>
    </citation>
    <scope>NUCLEOTIDE SEQUENCE [LARGE SCALE GENOMIC DNA]</scope>
    <source>
        <strain evidence="3 4">ATCC MYA-4762</strain>
    </source>
</reference>
<dbReference type="InParanoid" id="A0A3N4LZC6"/>
<dbReference type="Pfam" id="PF01920">
    <property type="entry name" value="Prefoldin_2"/>
    <property type="match status" value="1"/>
</dbReference>
<comment type="similarity">
    <text evidence="1">Belongs to the prefoldin subunit beta family.</text>
</comment>
<organism evidence="3 4">
    <name type="scientific">Terfezia boudieri ATCC MYA-4762</name>
    <dbReference type="NCBI Taxonomy" id="1051890"/>
    <lineage>
        <taxon>Eukaryota</taxon>
        <taxon>Fungi</taxon>
        <taxon>Dikarya</taxon>
        <taxon>Ascomycota</taxon>
        <taxon>Pezizomycotina</taxon>
        <taxon>Pezizomycetes</taxon>
        <taxon>Pezizales</taxon>
        <taxon>Pezizaceae</taxon>
        <taxon>Terfezia</taxon>
    </lineage>
</organism>
<dbReference type="EMBL" id="ML121529">
    <property type="protein sequence ID" value="RPB28276.1"/>
    <property type="molecule type" value="Genomic_DNA"/>
</dbReference>
<feature type="region of interest" description="Disordered" evidence="2">
    <location>
        <begin position="1"/>
        <end position="24"/>
    </location>
</feature>
<sequence>LVNDSATSVNNVTASARNRSSANSIHHQLQVVRGQVAGKQRDNRLSQLTITELESFPKDKNVYEGVGKMFM</sequence>
<dbReference type="InterPro" id="IPR002777">
    <property type="entry name" value="PFD_beta-like"/>
</dbReference>
<feature type="compositionally biased region" description="Polar residues" evidence="2">
    <location>
        <begin position="1"/>
        <end position="13"/>
    </location>
</feature>
<dbReference type="GO" id="GO:0051082">
    <property type="term" value="F:unfolded protein binding"/>
    <property type="evidence" value="ECO:0007669"/>
    <property type="project" value="InterPro"/>
</dbReference>
<dbReference type="STRING" id="1051890.A0A3N4LZC6"/>
<feature type="non-terminal residue" evidence="3">
    <location>
        <position position="1"/>
    </location>
</feature>
<gene>
    <name evidence="3" type="ORF">L211DRAFT_774989</name>
</gene>
<dbReference type="GO" id="GO:0006457">
    <property type="term" value="P:protein folding"/>
    <property type="evidence" value="ECO:0007669"/>
    <property type="project" value="InterPro"/>
</dbReference>
<dbReference type="SUPFAM" id="SSF46579">
    <property type="entry name" value="Prefoldin"/>
    <property type="match status" value="1"/>
</dbReference>
<keyword evidence="4" id="KW-1185">Reference proteome</keyword>
<evidence type="ECO:0000256" key="1">
    <source>
        <dbReference type="ARBA" id="ARBA00008045"/>
    </source>
</evidence>
<dbReference type="Gene3D" id="1.10.287.370">
    <property type="match status" value="1"/>
</dbReference>
<dbReference type="GO" id="GO:0016272">
    <property type="term" value="C:prefoldin complex"/>
    <property type="evidence" value="ECO:0007669"/>
    <property type="project" value="InterPro"/>
</dbReference>
<protein>
    <submittedName>
        <fullName evidence="3">Uncharacterized protein</fullName>
    </submittedName>
</protein>
<evidence type="ECO:0000313" key="3">
    <source>
        <dbReference type="EMBL" id="RPB28276.1"/>
    </source>
</evidence>
<feature type="compositionally biased region" description="Low complexity" evidence="2">
    <location>
        <begin position="14"/>
        <end position="24"/>
    </location>
</feature>
<dbReference type="InterPro" id="IPR009053">
    <property type="entry name" value="Prefoldin"/>
</dbReference>
<evidence type="ECO:0000256" key="2">
    <source>
        <dbReference type="SAM" id="MobiDB-lite"/>
    </source>
</evidence>